<dbReference type="PATRIC" id="fig|1333534.5.peg.1915"/>
<evidence type="ECO:0000313" key="2">
    <source>
        <dbReference type="EMBL" id="AKG34655.1"/>
    </source>
</evidence>
<dbReference type="InterPro" id="IPR001387">
    <property type="entry name" value="Cro/C1-type_HTH"/>
</dbReference>
<dbReference type="PROSITE" id="PS50943">
    <property type="entry name" value="HTH_CROC1"/>
    <property type="match status" value="1"/>
</dbReference>
<dbReference type="InterPro" id="IPR010982">
    <property type="entry name" value="Lambda_DNA-bd_dom_sf"/>
</dbReference>
<dbReference type="AlphaFoldDB" id="A0A0F7CIH7"/>
<dbReference type="Pfam" id="PF01381">
    <property type="entry name" value="HTH_3"/>
    <property type="match status" value="1"/>
</dbReference>
<evidence type="ECO:0000313" key="3">
    <source>
        <dbReference type="Proteomes" id="UP000034189"/>
    </source>
</evidence>
<dbReference type="HOGENOM" id="CLU_2634711_0_0_9"/>
<reference evidence="2 3" key="2">
    <citation type="journal article" date="2016" name="Genome Announc.">
        <title>Genome Sequence of a Gram-Positive Diazotroph, Paenibacillus durus Type Strain ATCC 35681.</title>
        <authorList>
            <person name="Halim M.A."/>
            <person name="Rahman A.Y."/>
            <person name="Sim K.S."/>
            <person name="Yam H.C."/>
            <person name="Rahim A.A."/>
            <person name="Ghazali A.H."/>
            <person name="Najimudin N."/>
        </authorList>
    </citation>
    <scope>NUCLEOTIDE SEQUENCE [LARGE SCALE GENOMIC DNA]</scope>
    <source>
        <strain evidence="2 3">ATCC 35681</strain>
    </source>
</reference>
<accession>A0A0F7CIH7</accession>
<sequence>MKIKVKDTDRLNSLIIMKGLNKTDFGKAIQRSQPITIQITNGDRNPSPRTAKRICEVLECEWSELFEIVKTTQQVAK</sequence>
<reference evidence="2 3" key="1">
    <citation type="submission" date="2015-03" db="EMBL/GenBank/DDBJ databases">
        <authorList>
            <person name="Abdul Halim M."/>
        </authorList>
    </citation>
    <scope>NUCLEOTIDE SEQUENCE [LARGE SCALE GENOMIC DNA]</scope>
    <source>
        <strain evidence="2 3">ATCC 35681</strain>
    </source>
</reference>
<proteinExistence type="predicted"/>
<evidence type="ECO:0000259" key="1">
    <source>
        <dbReference type="PROSITE" id="PS50943"/>
    </source>
</evidence>
<dbReference type="RefSeq" id="WP_025693911.1">
    <property type="nucleotide sequence ID" value="NZ_ASQQ01000039.1"/>
</dbReference>
<organism evidence="2 3">
    <name type="scientific">Paenibacillus durus ATCC 35681</name>
    <dbReference type="NCBI Taxonomy" id="1333534"/>
    <lineage>
        <taxon>Bacteria</taxon>
        <taxon>Bacillati</taxon>
        <taxon>Bacillota</taxon>
        <taxon>Bacilli</taxon>
        <taxon>Bacillales</taxon>
        <taxon>Paenibacillaceae</taxon>
        <taxon>Paenibacillus</taxon>
    </lineage>
</organism>
<dbReference type="EMBL" id="CP011114">
    <property type="protein sequence ID" value="AKG34655.1"/>
    <property type="molecule type" value="Genomic_DNA"/>
</dbReference>
<feature type="domain" description="HTH cro/C1-type" evidence="1">
    <location>
        <begin position="38"/>
        <end position="65"/>
    </location>
</feature>
<dbReference type="Proteomes" id="UP000034189">
    <property type="component" value="Chromosome"/>
</dbReference>
<dbReference type="CDD" id="cd00093">
    <property type="entry name" value="HTH_XRE"/>
    <property type="match status" value="1"/>
</dbReference>
<dbReference type="OrthoDB" id="2306294at2"/>
<dbReference type="GO" id="GO:0003677">
    <property type="term" value="F:DNA binding"/>
    <property type="evidence" value="ECO:0007669"/>
    <property type="project" value="InterPro"/>
</dbReference>
<protein>
    <recommendedName>
        <fullName evidence="1">HTH cro/C1-type domain-containing protein</fullName>
    </recommendedName>
</protein>
<name>A0A0F7CIH7_PAEDU</name>
<dbReference type="SUPFAM" id="SSF47413">
    <property type="entry name" value="lambda repressor-like DNA-binding domains"/>
    <property type="match status" value="1"/>
</dbReference>
<gene>
    <name evidence="2" type="ORF">VK70_08745</name>
</gene>
<dbReference type="Gene3D" id="1.10.260.40">
    <property type="entry name" value="lambda repressor-like DNA-binding domains"/>
    <property type="match status" value="1"/>
</dbReference>